<sequence length="330" mass="36929">MKPFLTVSLVAATIVSTTALAKPVDWTPGFGGDMSLMVGFSKSDSQFNSDNHTTSNLNNNGDNQNKMFVAPIGSLSYTFKDSYNQLYFGTNRSDIALGRFHVEAGYRQKFTDNSMLTLSYIPGLLSQKTWQDPYLQDIKRAKTDTNINALNIKLDNIRGSRFSGQVAYGKFSIDHEHSGSNPSLSLTTNQQATLNRNANILYTEASYTQPFSRSLILRTAINFTNINADGHAMRNNIYGVAATIIQLLPQSSFAFTLNYKRALFDLANPVFNKKQQDNKFGAFLAYEYNQPFNWKNWGAVSLIGYNLTQSNINFYDSNDILVSAGLNYKF</sequence>
<organism evidence="2 3">
    <name type="scientific">Photobacterium toruni</name>
    <dbReference type="NCBI Taxonomy" id="1935446"/>
    <lineage>
        <taxon>Bacteria</taxon>
        <taxon>Pseudomonadati</taxon>
        <taxon>Pseudomonadota</taxon>
        <taxon>Gammaproteobacteria</taxon>
        <taxon>Vibrionales</taxon>
        <taxon>Vibrionaceae</taxon>
        <taxon>Photobacterium</taxon>
    </lineage>
</organism>
<evidence type="ECO:0000313" key="3">
    <source>
        <dbReference type="Proteomes" id="UP000191116"/>
    </source>
</evidence>
<proteinExistence type="predicted"/>
<feature type="signal peptide" evidence="1">
    <location>
        <begin position="1"/>
        <end position="21"/>
    </location>
</feature>
<dbReference type="RefSeq" id="WP_080174687.1">
    <property type="nucleotide sequence ID" value="NZ_AP024854.1"/>
</dbReference>
<dbReference type="Pfam" id="PF11059">
    <property type="entry name" value="DUF2860"/>
    <property type="match status" value="1"/>
</dbReference>
<evidence type="ECO:0008006" key="4">
    <source>
        <dbReference type="Google" id="ProtNLM"/>
    </source>
</evidence>
<protein>
    <recommendedName>
        <fullName evidence="4">DUF2860 domain-containing protein</fullName>
    </recommendedName>
</protein>
<dbReference type="EMBL" id="FUWP01000008">
    <property type="protein sequence ID" value="SKA33595.1"/>
    <property type="molecule type" value="Genomic_DNA"/>
</dbReference>
<evidence type="ECO:0000313" key="2">
    <source>
        <dbReference type="EMBL" id="SKA33595.1"/>
    </source>
</evidence>
<dbReference type="Proteomes" id="UP000191116">
    <property type="component" value="Unassembled WGS sequence"/>
</dbReference>
<dbReference type="OrthoDB" id="6199337at2"/>
<evidence type="ECO:0000256" key="1">
    <source>
        <dbReference type="SAM" id="SignalP"/>
    </source>
</evidence>
<reference evidence="2 3" key="1">
    <citation type="submission" date="2017-02" db="EMBL/GenBank/DDBJ databases">
        <authorList>
            <person name="Peterson S.W."/>
        </authorList>
    </citation>
    <scope>NUCLEOTIDE SEQUENCE [LARGE SCALE GENOMIC DNA]</scope>
    <source>
        <strain evidence="2 3">CECT 9189</strain>
    </source>
</reference>
<dbReference type="AlphaFoldDB" id="A0A1T4SZH4"/>
<dbReference type="InterPro" id="IPR016896">
    <property type="entry name" value="DUF2860"/>
</dbReference>
<keyword evidence="1" id="KW-0732">Signal</keyword>
<accession>A0A1T4SZH4</accession>
<feature type="chain" id="PRO_5012120296" description="DUF2860 domain-containing protein" evidence="1">
    <location>
        <begin position="22"/>
        <end position="330"/>
    </location>
</feature>
<dbReference type="PIRSF" id="PIRSF028696">
    <property type="entry name" value="UCP028696"/>
    <property type="match status" value="1"/>
</dbReference>
<gene>
    <name evidence="2" type="ORF">CZ814_01856</name>
</gene>
<name>A0A1T4SZH4_9GAMM</name>